<dbReference type="PRINTS" id="PR00114">
    <property type="entry name" value="STPHPHTASE"/>
</dbReference>
<dbReference type="PANTHER" id="PTHR11668:SF492">
    <property type="entry name" value="SERINE_THREONINE-PROTEIN PHOSPHATASE PP1-DELTA-RELATED"/>
    <property type="match status" value="1"/>
</dbReference>
<dbReference type="Gene3D" id="3.60.21.10">
    <property type="match status" value="1"/>
</dbReference>
<dbReference type="InterPro" id="IPR029052">
    <property type="entry name" value="Metallo-depent_PP-like"/>
</dbReference>
<sequence>MFCYKIKYPESFLNIAKVPETKCSVTLTYNKILPREVTIVKIIAMQAANEKRLAKKSWPFGNVSEARSTGYLFSVSSRGVAYVFWTRCGELLRADEHLMARALQVVQDGHRFFANRKIVDIFSAPHYCVQFDNSAATMKISFYEVPFPISREKFIENNFNSSDGI</sequence>
<protein>
    <submittedName>
        <fullName evidence="2">Uncharacterized protein</fullName>
    </submittedName>
</protein>
<dbReference type="GO" id="GO:0004722">
    <property type="term" value="F:protein serine/threonine phosphatase activity"/>
    <property type="evidence" value="ECO:0007669"/>
    <property type="project" value="TreeGrafter"/>
</dbReference>
<dbReference type="WBParaSite" id="MBELARI_LOCUS8015">
    <property type="protein sequence ID" value="MBELARI_LOCUS8015"/>
    <property type="gene ID" value="MBELARI_LOCUS8015"/>
</dbReference>
<accession>A0AAF3FMM0</accession>
<dbReference type="Proteomes" id="UP000887575">
    <property type="component" value="Unassembled WGS sequence"/>
</dbReference>
<evidence type="ECO:0000313" key="1">
    <source>
        <dbReference type="Proteomes" id="UP000887575"/>
    </source>
</evidence>
<dbReference type="InterPro" id="IPR050341">
    <property type="entry name" value="PP1_catalytic_subunit"/>
</dbReference>
<dbReference type="AlphaFoldDB" id="A0AAF3FMM0"/>
<dbReference type="GO" id="GO:0005737">
    <property type="term" value="C:cytoplasm"/>
    <property type="evidence" value="ECO:0007669"/>
    <property type="project" value="TreeGrafter"/>
</dbReference>
<dbReference type="GO" id="GO:0005634">
    <property type="term" value="C:nucleus"/>
    <property type="evidence" value="ECO:0007669"/>
    <property type="project" value="TreeGrafter"/>
</dbReference>
<evidence type="ECO:0000313" key="2">
    <source>
        <dbReference type="WBParaSite" id="MBELARI_LOCUS8015"/>
    </source>
</evidence>
<proteinExistence type="predicted"/>
<dbReference type="SUPFAM" id="SSF56300">
    <property type="entry name" value="Metallo-dependent phosphatases"/>
    <property type="match status" value="1"/>
</dbReference>
<dbReference type="InterPro" id="IPR006186">
    <property type="entry name" value="Ser/Thr-sp_prot-phosphatase"/>
</dbReference>
<keyword evidence="1" id="KW-1185">Reference proteome</keyword>
<name>A0AAF3FMM0_9BILA</name>
<dbReference type="PANTHER" id="PTHR11668">
    <property type="entry name" value="SERINE/THREONINE PROTEIN PHOSPHATASE"/>
    <property type="match status" value="1"/>
</dbReference>
<reference evidence="2" key="1">
    <citation type="submission" date="2024-02" db="UniProtKB">
        <authorList>
            <consortium name="WormBaseParasite"/>
        </authorList>
    </citation>
    <scope>IDENTIFICATION</scope>
</reference>
<organism evidence="1 2">
    <name type="scientific">Mesorhabditis belari</name>
    <dbReference type="NCBI Taxonomy" id="2138241"/>
    <lineage>
        <taxon>Eukaryota</taxon>
        <taxon>Metazoa</taxon>
        <taxon>Ecdysozoa</taxon>
        <taxon>Nematoda</taxon>
        <taxon>Chromadorea</taxon>
        <taxon>Rhabditida</taxon>
        <taxon>Rhabditina</taxon>
        <taxon>Rhabditomorpha</taxon>
        <taxon>Rhabditoidea</taxon>
        <taxon>Rhabditidae</taxon>
        <taxon>Mesorhabditinae</taxon>
        <taxon>Mesorhabditis</taxon>
    </lineage>
</organism>